<accession>A0A484H579</accession>
<evidence type="ECO:0000259" key="1">
    <source>
        <dbReference type="Pfam" id="PF00857"/>
    </source>
</evidence>
<dbReference type="EMBL" id="LR026963">
    <property type="protein sequence ID" value="VBB69126.1"/>
    <property type="molecule type" value="Genomic_DNA"/>
</dbReference>
<dbReference type="Gene3D" id="3.40.50.850">
    <property type="entry name" value="Isochorismatase-like"/>
    <property type="match status" value="1"/>
</dbReference>
<dbReference type="InterPro" id="IPR036380">
    <property type="entry name" value="Isochorismatase-like_sf"/>
</dbReference>
<sequence>MQMIANDSCLLIVDVQERLISVVHSPRSVLVGCATLIQAANLIGIPIVVSEQYVRGLGQTVMDLRALAPPDSFREKTAFGCAADASIMARLGGFGRRQVITAGIETHVCVLQSALGLREKGFEVFVVAEACSSRRPESERAALARMGICGVHVVTTEMVLFEWLGSKEHLAFKAVQQLVK</sequence>
<dbReference type="SUPFAM" id="SSF52499">
    <property type="entry name" value="Isochorismatase-like hydrolases"/>
    <property type="match status" value="1"/>
</dbReference>
<proteinExistence type="predicted"/>
<dbReference type="PANTHER" id="PTHR14119">
    <property type="entry name" value="HYDROLASE"/>
    <property type="match status" value="1"/>
</dbReference>
<evidence type="ECO:0000313" key="2">
    <source>
        <dbReference type="EMBL" id="VBB69126.1"/>
    </source>
</evidence>
<dbReference type="Pfam" id="PF00857">
    <property type="entry name" value="Isochorismatase"/>
    <property type="match status" value="1"/>
</dbReference>
<protein>
    <submittedName>
        <fullName evidence="2">Isochorismatase</fullName>
        <ecNumber evidence="2">3.3.2.1</ecNumber>
    </submittedName>
</protein>
<dbReference type="EC" id="3.3.2.1" evidence="2"/>
<dbReference type="InterPro" id="IPR000868">
    <property type="entry name" value="Isochorismatase-like_dom"/>
</dbReference>
<dbReference type="CDD" id="cd01012">
    <property type="entry name" value="YcaC_related"/>
    <property type="match status" value="1"/>
</dbReference>
<dbReference type="AlphaFoldDB" id="A0A484H579"/>
<gene>
    <name evidence="2" type="ORF">RIEGSTA812A_PEG_599</name>
</gene>
<keyword evidence="2" id="KW-0378">Hydrolase</keyword>
<organism evidence="2">
    <name type="scientific">invertebrate metagenome</name>
    <dbReference type="NCBI Taxonomy" id="1711999"/>
    <lineage>
        <taxon>unclassified sequences</taxon>
        <taxon>metagenomes</taxon>
        <taxon>organismal metagenomes</taxon>
    </lineage>
</organism>
<reference evidence="2" key="1">
    <citation type="submission" date="2018-10" db="EMBL/GenBank/DDBJ databases">
        <authorList>
            <person name="Gruber-Vodicka H."/>
            <person name="Jaeckle O."/>
        </authorList>
    </citation>
    <scope>NUCLEOTIDE SEQUENCE</scope>
</reference>
<name>A0A484H579_9ZZZZ</name>
<dbReference type="GO" id="GO:0008908">
    <property type="term" value="F:isochorismatase activity"/>
    <property type="evidence" value="ECO:0007669"/>
    <property type="project" value="UniProtKB-EC"/>
</dbReference>
<dbReference type="PANTHER" id="PTHR14119:SF3">
    <property type="entry name" value="ISOCHORISMATASE DOMAIN-CONTAINING PROTEIN 2"/>
    <property type="match status" value="1"/>
</dbReference>
<dbReference type="InterPro" id="IPR050993">
    <property type="entry name" value="Isochorismatase_domain"/>
</dbReference>
<feature type="domain" description="Isochorismatase-like" evidence="1">
    <location>
        <begin position="8"/>
        <end position="157"/>
    </location>
</feature>